<protein>
    <submittedName>
        <fullName evidence="1">Uncharacterized protein</fullName>
    </submittedName>
</protein>
<reference evidence="1 2" key="1">
    <citation type="submission" date="2023-02" db="EMBL/GenBank/DDBJ databases">
        <title>Evolution of Hrp T3SS in non-pathogenic Pseudomonas fluorescens.</title>
        <authorList>
            <person name="Liao K."/>
            <person name="Wei H."/>
            <person name="Gu Y."/>
        </authorList>
    </citation>
    <scope>NUCLEOTIDE SEQUENCE [LARGE SCALE GENOMIC DNA]</scope>
    <source>
        <strain evidence="1 2">FP607</strain>
    </source>
</reference>
<accession>A0ABY9GQX5</accession>
<dbReference type="Proteomes" id="UP001230768">
    <property type="component" value="Chromosome"/>
</dbReference>
<evidence type="ECO:0000313" key="2">
    <source>
        <dbReference type="Proteomes" id="UP001230768"/>
    </source>
</evidence>
<name>A0ABY9GQX5_9PSED</name>
<dbReference type="RefSeq" id="WP_305423408.1">
    <property type="nucleotide sequence ID" value="NZ_CP117430.1"/>
</dbReference>
<organism evidence="1 2">
    <name type="scientific">Pseudomonas wuhanensis</name>
    <dbReference type="NCBI Taxonomy" id="2954098"/>
    <lineage>
        <taxon>Bacteria</taxon>
        <taxon>Pseudomonadati</taxon>
        <taxon>Pseudomonadota</taxon>
        <taxon>Gammaproteobacteria</taxon>
        <taxon>Pseudomonadales</taxon>
        <taxon>Pseudomonadaceae</taxon>
        <taxon>Pseudomonas</taxon>
    </lineage>
</organism>
<evidence type="ECO:0000313" key="1">
    <source>
        <dbReference type="EMBL" id="WLI17575.1"/>
    </source>
</evidence>
<dbReference type="EMBL" id="CP117430">
    <property type="protein sequence ID" value="WLI17575.1"/>
    <property type="molecule type" value="Genomic_DNA"/>
</dbReference>
<proteinExistence type="predicted"/>
<sequence>MNIYYTGSNKNLSSTSDKLTAEIHNSFKFSTYDGTATLFITNGEWIILYTRHQISETEWNTISLRFPANIENKRYEFQPGDILPPTFSENWSVPDGSWHRPYTSKNNVGHITFNFDLKAGTLKADFNFTILNNEESHQAIGGIDVKGLEHITGQRHLEKLFE</sequence>
<gene>
    <name evidence="1" type="ORF">PSH88_25590</name>
</gene>
<keyword evidence="2" id="KW-1185">Reference proteome</keyword>